<dbReference type="RefSeq" id="WP_008826735.1">
    <property type="nucleotide sequence ID" value="NZ_AFNU02000002.1"/>
</dbReference>
<dbReference type="Pfam" id="PF03733">
    <property type="entry name" value="YccF"/>
    <property type="match status" value="2"/>
</dbReference>
<keyword evidence="1" id="KW-0812">Transmembrane</keyword>
<dbReference type="EMBL" id="AFNU02000002">
    <property type="protein sequence ID" value="ERJ13255.1"/>
    <property type="molecule type" value="Genomic_DNA"/>
</dbReference>
<dbReference type="NCBIfam" id="NF008740">
    <property type="entry name" value="PRK11770.1-2"/>
    <property type="match status" value="1"/>
</dbReference>
<organism evidence="3 4">
    <name type="scientific">Haloplasma contractile SSD-17B</name>
    <dbReference type="NCBI Taxonomy" id="1033810"/>
    <lineage>
        <taxon>Bacteria</taxon>
        <taxon>Bacillati</taxon>
        <taxon>Mycoplasmatota</taxon>
        <taxon>Mollicutes</taxon>
        <taxon>Haloplasmatales</taxon>
        <taxon>Haloplasmataceae</taxon>
        <taxon>Haloplasma</taxon>
    </lineage>
</organism>
<keyword evidence="4" id="KW-1185">Reference proteome</keyword>
<keyword evidence="1" id="KW-0472">Membrane</keyword>
<dbReference type="OrthoDB" id="9790567at2"/>
<feature type="transmembrane region" description="Helical" evidence="1">
    <location>
        <begin position="81"/>
        <end position="101"/>
    </location>
</feature>
<feature type="domain" description="Inner membrane component" evidence="2">
    <location>
        <begin position="67"/>
        <end position="116"/>
    </location>
</feature>
<dbReference type="InterPro" id="IPR005185">
    <property type="entry name" value="YccF"/>
</dbReference>
<dbReference type="GO" id="GO:0005886">
    <property type="term" value="C:plasma membrane"/>
    <property type="evidence" value="ECO:0007669"/>
    <property type="project" value="TreeGrafter"/>
</dbReference>
<dbReference type="PIRSF" id="PIRSF028777">
    <property type="entry name" value="UCP028777"/>
    <property type="match status" value="1"/>
</dbReference>
<reference evidence="3 4" key="1">
    <citation type="journal article" date="2011" name="J. Bacteriol.">
        <title>Genome sequence of Haloplasma contractile, an unusual contractile bacterium from a deep-sea anoxic brine lake.</title>
        <authorList>
            <person name="Antunes A."/>
            <person name="Alam I."/>
            <person name="El Dorry H."/>
            <person name="Siam R."/>
            <person name="Robertson A."/>
            <person name="Bajic V.B."/>
            <person name="Stingl U."/>
        </authorList>
    </citation>
    <scope>NUCLEOTIDE SEQUENCE [LARGE SCALE GENOMIC DNA]</scope>
    <source>
        <strain evidence="3 4">SSD-17B</strain>
    </source>
</reference>
<feature type="domain" description="Inner membrane component" evidence="2">
    <location>
        <begin position="4"/>
        <end position="54"/>
    </location>
</feature>
<proteinExistence type="predicted"/>
<evidence type="ECO:0000313" key="4">
    <source>
        <dbReference type="Proteomes" id="UP000005707"/>
    </source>
</evidence>
<dbReference type="EC" id="6.6.1.2" evidence="3"/>
<dbReference type="InParanoid" id="U2FKB5"/>
<dbReference type="eggNOG" id="COG3304">
    <property type="taxonomic scope" value="Bacteria"/>
</dbReference>
<evidence type="ECO:0000256" key="1">
    <source>
        <dbReference type="SAM" id="Phobius"/>
    </source>
</evidence>
<evidence type="ECO:0000259" key="2">
    <source>
        <dbReference type="Pfam" id="PF03733"/>
    </source>
</evidence>
<keyword evidence="3" id="KW-0436">Ligase</keyword>
<protein>
    <submittedName>
        <fullName evidence="3">Cobaltochelatase CobN protein</fullName>
        <ecNumber evidence="3">6.6.1.2</ecNumber>
    </submittedName>
</protein>
<feature type="transmembrane region" description="Helical" evidence="1">
    <location>
        <begin position="6"/>
        <end position="35"/>
    </location>
</feature>
<sequence>MKFLGNLLWFLFGGAVYSIIWYLIGILYCITIIGIPFGKQAFKLGKLTFTPFGKKLEKTSSGAGSTIANIIWFIFGGIELAIFYFITAILSYITIIGIPFGKQYMKLAKLSIAPFGVKVTK</sequence>
<keyword evidence="1" id="KW-1133">Transmembrane helix</keyword>
<evidence type="ECO:0000313" key="3">
    <source>
        <dbReference type="EMBL" id="ERJ13255.1"/>
    </source>
</evidence>
<comment type="caution">
    <text evidence="3">The sequence shown here is derived from an EMBL/GenBank/DDBJ whole genome shotgun (WGS) entry which is preliminary data.</text>
</comment>
<name>U2FKB5_9MOLU</name>
<gene>
    <name evidence="3" type="ORF">HLPCO_000879</name>
</gene>
<dbReference type="PANTHER" id="PTHR42903:SF1">
    <property type="entry name" value="INNER MEMBRANE PROTEIN YCCF"/>
    <property type="match status" value="1"/>
</dbReference>
<dbReference type="GO" id="GO:0051116">
    <property type="term" value="F:cobaltochelatase activity"/>
    <property type="evidence" value="ECO:0007669"/>
    <property type="project" value="UniProtKB-EC"/>
</dbReference>
<dbReference type="AlphaFoldDB" id="U2FKB5"/>
<accession>U2FKB5</accession>
<dbReference type="Proteomes" id="UP000005707">
    <property type="component" value="Unassembled WGS sequence"/>
</dbReference>
<dbReference type="InterPro" id="IPR031308">
    <property type="entry name" value="UCP028777"/>
</dbReference>
<dbReference type="InterPro" id="IPR052937">
    <property type="entry name" value="Inner_membrane_protein"/>
</dbReference>
<reference evidence="3 4" key="2">
    <citation type="journal article" date="2013" name="PLoS ONE">
        <title>INDIGO - INtegrated Data Warehouse of MIcrobial GenOmes with Examples from the Red Sea Extremophiles.</title>
        <authorList>
            <person name="Alam I."/>
            <person name="Antunes A."/>
            <person name="Kamau A.A."/>
            <person name="Ba Alawi W."/>
            <person name="Kalkatawi M."/>
            <person name="Stingl U."/>
            <person name="Bajic V.B."/>
        </authorList>
    </citation>
    <scope>NUCLEOTIDE SEQUENCE [LARGE SCALE GENOMIC DNA]</scope>
    <source>
        <strain evidence="3 4">SSD-17B</strain>
    </source>
</reference>
<dbReference type="PANTHER" id="PTHR42903">
    <property type="entry name" value="INNER MEMBRANE PROTEIN YCCF"/>
    <property type="match status" value="1"/>
</dbReference>